<dbReference type="Proteomes" id="UP000268014">
    <property type="component" value="Unassembled WGS sequence"/>
</dbReference>
<protein>
    <submittedName>
        <fullName evidence="3">Mediator of RNA polymerase II transcription subunit 11</fullName>
    </submittedName>
</protein>
<gene>
    <name evidence="1" type="ORF">HPLM_LOCUS10119</name>
</gene>
<dbReference type="WBParaSite" id="HPLM_0001012701-mRNA-1">
    <property type="protein sequence ID" value="HPLM_0001012701-mRNA-1"/>
    <property type="gene ID" value="HPLM_0001012701"/>
</dbReference>
<evidence type="ECO:0000313" key="2">
    <source>
        <dbReference type="Proteomes" id="UP000268014"/>
    </source>
</evidence>
<proteinExistence type="predicted"/>
<name>A0A0N4WGZ6_HAEPC</name>
<evidence type="ECO:0000313" key="3">
    <source>
        <dbReference type="WBParaSite" id="HPLM_0001012701-mRNA-1"/>
    </source>
</evidence>
<sequence>MSLRQAAAARNGTRVIVPTPPRGDAAYTQIRFELNQAVDLAKKSAALMSRNITSMISLLESGSEPSHGPAAHPRRRSFEAYLTETMSEYLKAMMEYIKSEVRLPR</sequence>
<reference evidence="3" key="1">
    <citation type="submission" date="2017-02" db="UniProtKB">
        <authorList>
            <consortium name="WormBaseParasite"/>
        </authorList>
    </citation>
    <scope>IDENTIFICATION</scope>
</reference>
<dbReference type="AlphaFoldDB" id="A0A0N4WGZ6"/>
<organism evidence="3">
    <name type="scientific">Haemonchus placei</name>
    <name type="common">Barber's pole worm</name>
    <dbReference type="NCBI Taxonomy" id="6290"/>
    <lineage>
        <taxon>Eukaryota</taxon>
        <taxon>Metazoa</taxon>
        <taxon>Ecdysozoa</taxon>
        <taxon>Nematoda</taxon>
        <taxon>Chromadorea</taxon>
        <taxon>Rhabditida</taxon>
        <taxon>Rhabditina</taxon>
        <taxon>Rhabditomorpha</taxon>
        <taxon>Strongyloidea</taxon>
        <taxon>Trichostrongylidae</taxon>
        <taxon>Haemonchus</taxon>
    </lineage>
</organism>
<dbReference type="OMA" id="SMILLIE"/>
<evidence type="ECO:0000313" key="1">
    <source>
        <dbReference type="EMBL" id="VDO39265.1"/>
    </source>
</evidence>
<keyword evidence="2" id="KW-1185">Reference proteome</keyword>
<dbReference type="OrthoDB" id="5897211at2759"/>
<reference evidence="1 2" key="2">
    <citation type="submission" date="2018-11" db="EMBL/GenBank/DDBJ databases">
        <authorList>
            <consortium name="Pathogen Informatics"/>
        </authorList>
    </citation>
    <scope>NUCLEOTIDE SEQUENCE [LARGE SCALE GENOMIC DNA]</scope>
    <source>
        <strain evidence="1 2">MHpl1</strain>
    </source>
</reference>
<dbReference type="EMBL" id="UZAF01017220">
    <property type="protein sequence ID" value="VDO39265.1"/>
    <property type="molecule type" value="Genomic_DNA"/>
</dbReference>
<accession>A0A0N4WGZ6</accession>